<dbReference type="GO" id="GO:0016579">
    <property type="term" value="P:protein deubiquitination"/>
    <property type="evidence" value="ECO:0007669"/>
    <property type="project" value="InterPro"/>
</dbReference>
<dbReference type="FunFam" id="3.90.70.40:FF:000003">
    <property type="entry name" value="josephin-2 isoform X1"/>
    <property type="match status" value="1"/>
</dbReference>
<accession>A0AAE1I687</accession>
<evidence type="ECO:0000256" key="7">
    <source>
        <dbReference type="ARBA" id="ARBA00022801"/>
    </source>
</evidence>
<dbReference type="EC" id="3.4.19.12" evidence="3"/>
<keyword evidence="15" id="KW-1185">Reference proteome</keyword>
<protein>
    <recommendedName>
        <fullName evidence="9">Josephin-2</fullName>
        <ecNumber evidence="3">3.4.19.12</ecNumber>
    </recommendedName>
    <alternativeName>
        <fullName evidence="10">Josephin domain-containing protein 2</fullName>
    </alternativeName>
</protein>
<dbReference type="GO" id="GO:0004843">
    <property type="term" value="F:cysteine-type deubiquitinase activity"/>
    <property type="evidence" value="ECO:0007669"/>
    <property type="project" value="UniProtKB-EC"/>
</dbReference>
<comment type="function">
    <text evidence="8">Cleaves 'Lys-63'-linked poly-ubiquitin chains, and with lesser efficiency 'Lys-48'-linked poly-ubiquitin chains (in vitro). May act as a deubiquitinating enzyme.</text>
</comment>
<reference evidence="14" key="1">
    <citation type="submission" date="2021-07" db="EMBL/GenBank/DDBJ databases">
        <authorList>
            <person name="Catto M.A."/>
            <person name="Jacobson A."/>
            <person name="Kennedy G."/>
            <person name="Labadie P."/>
            <person name="Hunt B.G."/>
            <person name="Srinivasan R."/>
        </authorList>
    </citation>
    <scope>NUCLEOTIDE SEQUENCE</scope>
    <source>
        <strain evidence="14">PL_HMW_Pooled</strain>
        <tissue evidence="14">Head</tissue>
    </source>
</reference>
<organism evidence="14 15">
    <name type="scientific">Frankliniella fusca</name>
    <dbReference type="NCBI Taxonomy" id="407009"/>
    <lineage>
        <taxon>Eukaryota</taxon>
        <taxon>Metazoa</taxon>
        <taxon>Ecdysozoa</taxon>
        <taxon>Arthropoda</taxon>
        <taxon>Hexapoda</taxon>
        <taxon>Insecta</taxon>
        <taxon>Pterygota</taxon>
        <taxon>Neoptera</taxon>
        <taxon>Paraneoptera</taxon>
        <taxon>Thysanoptera</taxon>
        <taxon>Terebrantia</taxon>
        <taxon>Thripoidea</taxon>
        <taxon>Thripidae</taxon>
        <taxon>Frankliniella</taxon>
    </lineage>
</organism>
<evidence type="ECO:0000256" key="2">
    <source>
        <dbReference type="ARBA" id="ARBA00004514"/>
    </source>
</evidence>
<dbReference type="PROSITE" id="PS50957">
    <property type="entry name" value="JOSEPHIN"/>
    <property type="match status" value="1"/>
</dbReference>
<dbReference type="GO" id="GO:0005829">
    <property type="term" value="C:cytosol"/>
    <property type="evidence" value="ECO:0007669"/>
    <property type="project" value="UniProtKB-SubCell"/>
</dbReference>
<feature type="region of interest" description="Disordered" evidence="12">
    <location>
        <begin position="203"/>
        <end position="240"/>
    </location>
</feature>
<sequence length="263" mass="30232">MHKLCWRFIDCWQKPWNKVGAEMSTSIYHEKQVRELCALHALNNLFQQQGAFTKEEFDEICGSLSPNTWINPHKSIMGLGNYDINVIMTALQRKGYETIWFDKRKDPKYLNLPLIRGFILNIPGDYKLMLVQMLLRRKHWVAIREIDGSYYNLDSKLDSPELIGKSDDLLQYLKLQLENKEKELFVIIPLEVERSQLWLLPNSETSRESHQGAESHSKAGEDNIGISMHHTSSSNNNATDTEEGCLFGSNLCAPNTVSSSPCR</sequence>
<evidence type="ECO:0000256" key="1">
    <source>
        <dbReference type="ARBA" id="ARBA00000707"/>
    </source>
</evidence>
<evidence type="ECO:0000313" key="15">
    <source>
        <dbReference type="Proteomes" id="UP001219518"/>
    </source>
</evidence>
<evidence type="ECO:0000313" key="14">
    <source>
        <dbReference type="EMBL" id="KAK3932581.1"/>
    </source>
</evidence>
<dbReference type="Pfam" id="PF02099">
    <property type="entry name" value="Josephin"/>
    <property type="match status" value="1"/>
</dbReference>
<evidence type="ECO:0000259" key="13">
    <source>
        <dbReference type="PROSITE" id="PS50957"/>
    </source>
</evidence>
<keyword evidence="4" id="KW-0963">Cytoplasm</keyword>
<feature type="domain" description="Josephin" evidence="13">
    <location>
        <begin position="24"/>
        <end position="202"/>
    </location>
</feature>
<name>A0AAE1I687_9NEOP</name>
<comment type="caution">
    <text evidence="14">The sequence shown here is derived from an EMBL/GenBank/DDBJ whole genome shotgun (WGS) entry which is preliminary data.</text>
</comment>
<dbReference type="SMART" id="SM01246">
    <property type="entry name" value="Josephin"/>
    <property type="match status" value="1"/>
</dbReference>
<evidence type="ECO:0000256" key="11">
    <source>
        <dbReference type="PROSITE-ProRule" id="PRU00331"/>
    </source>
</evidence>
<feature type="compositionally biased region" description="Basic and acidic residues" evidence="12">
    <location>
        <begin position="205"/>
        <end position="221"/>
    </location>
</feature>
<dbReference type="PANTHER" id="PTHR13291">
    <property type="entry name" value="JOSEPHIN 1, 2"/>
    <property type="match status" value="1"/>
</dbReference>
<dbReference type="Gene3D" id="3.90.70.40">
    <property type="match status" value="1"/>
</dbReference>
<evidence type="ECO:0000256" key="4">
    <source>
        <dbReference type="ARBA" id="ARBA00022490"/>
    </source>
</evidence>
<comment type="catalytic activity">
    <reaction evidence="1">
        <text>Thiol-dependent hydrolysis of ester, thioester, amide, peptide and isopeptide bonds formed by the C-terminal Gly of ubiquitin (a 76-residue protein attached to proteins as an intracellular targeting signal).</text>
        <dbReference type="EC" id="3.4.19.12"/>
    </reaction>
</comment>
<dbReference type="GO" id="GO:0006508">
    <property type="term" value="P:proteolysis"/>
    <property type="evidence" value="ECO:0007669"/>
    <property type="project" value="UniProtKB-KW"/>
</dbReference>
<dbReference type="InterPro" id="IPR006155">
    <property type="entry name" value="Josephin"/>
</dbReference>
<comment type="subcellular location">
    <subcellularLocation>
        <location evidence="2">Cytoplasm</location>
        <location evidence="2">Cytosol</location>
    </subcellularLocation>
</comment>
<evidence type="ECO:0000256" key="12">
    <source>
        <dbReference type="SAM" id="MobiDB-lite"/>
    </source>
</evidence>
<feature type="active site" evidence="11">
    <location>
        <position position="37"/>
    </location>
</feature>
<evidence type="ECO:0000256" key="10">
    <source>
        <dbReference type="ARBA" id="ARBA00077222"/>
    </source>
</evidence>
<evidence type="ECO:0000256" key="5">
    <source>
        <dbReference type="ARBA" id="ARBA00022670"/>
    </source>
</evidence>
<dbReference type="AlphaFoldDB" id="A0AAE1I687"/>
<keyword evidence="7 11" id="KW-0378">Hydrolase</keyword>
<evidence type="ECO:0000256" key="8">
    <source>
        <dbReference type="ARBA" id="ARBA00058284"/>
    </source>
</evidence>
<feature type="active site" evidence="11">
    <location>
        <position position="154"/>
    </location>
</feature>
<reference evidence="14" key="2">
    <citation type="journal article" date="2023" name="BMC Genomics">
        <title>Pest status, molecular evolution, and epigenetic factors derived from the genome assembly of Frankliniella fusca, a thysanopteran phytovirus vector.</title>
        <authorList>
            <person name="Catto M.A."/>
            <person name="Labadie P.E."/>
            <person name="Jacobson A.L."/>
            <person name="Kennedy G.G."/>
            <person name="Srinivasan R."/>
            <person name="Hunt B.G."/>
        </authorList>
    </citation>
    <scope>NUCLEOTIDE SEQUENCE</scope>
    <source>
        <strain evidence="14">PL_HMW_Pooled</strain>
    </source>
</reference>
<dbReference type="PANTHER" id="PTHR13291:SF0">
    <property type="entry name" value="JOSEPHIN-LIKE PROTEIN"/>
    <property type="match status" value="1"/>
</dbReference>
<gene>
    <name evidence="14" type="ORF">KUF71_013040</name>
</gene>
<evidence type="ECO:0000256" key="3">
    <source>
        <dbReference type="ARBA" id="ARBA00012759"/>
    </source>
</evidence>
<feature type="active site" evidence="11">
    <location>
        <position position="139"/>
    </location>
</feature>
<evidence type="ECO:0000256" key="9">
    <source>
        <dbReference type="ARBA" id="ARBA00069892"/>
    </source>
</evidence>
<feature type="compositionally biased region" description="Polar residues" evidence="12">
    <location>
        <begin position="229"/>
        <end position="239"/>
    </location>
</feature>
<dbReference type="InterPro" id="IPR040053">
    <property type="entry name" value="JOSD1/2"/>
</dbReference>
<keyword evidence="5" id="KW-0645">Protease</keyword>
<dbReference type="Proteomes" id="UP001219518">
    <property type="component" value="Unassembled WGS sequence"/>
</dbReference>
<proteinExistence type="predicted"/>
<dbReference type="EMBL" id="JAHWGI010001437">
    <property type="protein sequence ID" value="KAK3932581.1"/>
    <property type="molecule type" value="Genomic_DNA"/>
</dbReference>
<keyword evidence="6" id="KW-0833">Ubl conjugation pathway</keyword>
<evidence type="ECO:0000256" key="6">
    <source>
        <dbReference type="ARBA" id="ARBA00022786"/>
    </source>
</evidence>